<feature type="region of interest" description="Disordered" evidence="1">
    <location>
        <begin position="138"/>
        <end position="158"/>
    </location>
</feature>
<keyword evidence="3" id="KW-1185">Reference proteome</keyword>
<dbReference type="EMBL" id="OV651817">
    <property type="protein sequence ID" value="CAH1110827.1"/>
    <property type="molecule type" value="Genomic_DNA"/>
</dbReference>
<accession>A0A9P0GIT8</accession>
<protein>
    <submittedName>
        <fullName evidence="2">Uncharacterized protein</fullName>
    </submittedName>
</protein>
<sequence length="194" mass="22101">MYSSIYPQVRSEKKTGRAKDVMKRLRAGTYELGADCSGKRLKCFQNVPEEDRKRIVREFNLLGDKAKQNSYLGGLITLLPVKQRRPRNADSRHTAASFSYRVRGIKDNVSCDVQVCLKAFMSLHGITEDKVRHIRGGLLATGTSPNDRRGKHSNTPHKLSHETMEKVISFLKSLKGRKSHYSLKDTKKYTYLLS</sequence>
<dbReference type="Proteomes" id="UP001153636">
    <property type="component" value="Chromosome 5"/>
</dbReference>
<reference evidence="2" key="1">
    <citation type="submission" date="2022-01" db="EMBL/GenBank/DDBJ databases">
        <authorList>
            <person name="King R."/>
        </authorList>
    </citation>
    <scope>NUCLEOTIDE SEQUENCE</scope>
</reference>
<name>A0A9P0GIT8_9CUCU</name>
<evidence type="ECO:0000313" key="2">
    <source>
        <dbReference type="EMBL" id="CAH1110827.1"/>
    </source>
</evidence>
<proteinExistence type="predicted"/>
<organism evidence="2 3">
    <name type="scientific">Psylliodes chrysocephalus</name>
    <dbReference type="NCBI Taxonomy" id="3402493"/>
    <lineage>
        <taxon>Eukaryota</taxon>
        <taxon>Metazoa</taxon>
        <taxon>Ecdysozoa</taxon>
        <taxon>Arthropoda</taxon>
        <taxon>Hexapoda</taxon>
        <taxon>Insecta</taxon>
        <taxon>Pterygota</taxon>
        <taxon>Neoptera</taxon>
        <taxon>Endopterygota</taxon>
        <taxon>Coleoptera</taxon>
        <taxon>Polyphaga</taxon>
        <taxon>Cucujiformia</taxon>
        <taxon>Chrysomeloidea</taxon>
        <taxon>Chrysomelidae</taxon>
        <taxon>Galerucinae</taxon>
        <taxon>Alticini</taxon>
        <taxon>Psylliodes</taxon>
    </lineage>
</organism>
<gene>
    <name evidence="2" type="ORF">PSYICH_LOCUS11546</name>
</gene>
<evidence type="ECO:0000256" key="1">
    <source>
        <dbReference type="SAM" id="MobiDB-lite"/>
    </source>
</evidence>
<dbReference type="OrthoDB" id="10065911at2759"/>
<dbReference type="AlphaFoldDB" id="A0A9P0GIT8"/>
<evidence type="ECO:0000313" key="3">
    <source>
        <dbReference type="Proteomes" id="UP001153636"/>
    </source>
</evidence>